<dbReference type="EMBL" id="JAHRHJ020000008">
    <property type="protein sequence ID" value="KAH9304366.1"/>
    <property type="molecule type" value="Genomic_DNA"/>
</dbReference>
<dbReference type="SUPFAM" id="SSF52540">
    <property type="entry name" value="P-loop containing nucleoside triphosphate hydrolases"/>
    <property type="match status" value="2"/>
</dbReference>
<keyword evidence="2" id="KW-0472">Membrane</keyword>
<dbReference type="PANTHER" id="PTHR18934">
    <property type="entry name" value="ATP-DEPENDENT RNA HELICASE"/>
    <property type="match status" value="1"/>
</dbReference>
<name>A0AA38CQS0_TAXCH</name>
<dbReference type="GO" id="GO:0003724">
    <property type="term" value="F:RNA helicase activity"/>
    <property type="evidence" value="ECO:0007669"/>
    <property type="project" value="UniProtKB-EC"/>
</dbReference>
<dbReference type="GO" id="GO:0003723">
    <property type="term" value="F:RNA binding"/>
    <property type="evidence" value="ECO:0007669"/>
    <property type="project" value="TreeGrafter"/>
</dbReference>
<dbReference type="Proteomes" id="UP000824469">
    <property type="component" value="Unassembled WGS sequence"/>
</dbReference>
<dbReference type="GO" id="GO:0071013">
    <property type="term" value="C:catalytic step 2 spliceosome"/>
    <property type="evidence" value="ECO:0007669"/>
    <property type="project" value="TreeGrafter"/>
</dbReference>
<dbReference type="SMART" id="SM00487">
    <property type="entry name" value="DEXDc"/>
    <property type="match status" value="1"/>
</dbReference>
<comment type="catalytic activity">
    <reaction evidence="1">
        <text>ATP + H2O = ADP + phosphate + H(+)</text>
        <dbReference type="Rhea" id="RHEA:13065"/>
        <dbReference type="ChEBI" id="CHEBI:15377"/>
        <dbReference type="ChEBI" id="CHEBI:15378"/>
        <dbReference type="ChEBI" id="CHEBI:30616"/>
        <dbReference type="ChEBI" id="CHEBI:43474"/>
        <dbReference type="ChEBI" id="CHEBI:456216"/>
        <dbReference type="EC" id="3.6.4.13"/>
    </reaction>
</comment>
<evidence type="ECO:0000256" key="2">
    <source>
        <dbReference type="SAM" id="Phobius"/>
    </source>
</evidence>
<accession>A0AA38CQS0</accession>
<keyword evidence="2" id="KW-0812">Transmembrane</keyword>
<reference evidence="4 5" key="1">
    <citation type="journal article" date="2021" name="Nat. Plants">
        <title>The Taxus genome provides insights into paclitaxel biosynthesis.</title>
        <authorList>
            <person name="Xiong X."/>
            <person name="Gou J."/>
            <person name="Liao Q."/>
            <person name="Li Y."/>
            <person name="Zhou Q."/>
            <person name="Bi G."/>
            <person name="Li C."/>
            <person name="Du R."/>
            <person name="Wang X."/>
            <person name="Sun T."/>
            <person name="Guo L."/>
            <person name="Liang H."/>
            <person name="Lu P."/>
            <person name="Wu Y."/>
            <person name="Zhang Z."/>
            <person name="Ro D.K."/>
            <person name="Shang Y."/>
            <person name="Huang S."/>
            <person name="Yan J."/>
        </authorList>
    </citation>
    <scope>NUCLEOTIDE SEQUENCE [LARGE SCALE GENOMIC DNA]</scope>
    <source>
        <strain evidence="4">Ta-2019</strain>
    </source>
</reference>
<dbReference type="PANTHER" id="PTHR18934:SF83">
    <property type="entry name" value="PRE-MRNA-SPLICING FACTOR ATP-DEPENDENT RNA HELICASE DHX16"/>
    <property type="match status" value="1"/>
</dbReference>
<evidence type="ECO:0000313" key="5">
    <source>
        <dbReference type="Proteomes" id="UP000824469"/>
    </source>
</evidence>
<keyword evidence="2" id="KW-1133">Transmembrane helix</keyword>
<evidence type="ECO:0000313" key="4">
    <source>
        <dbReference type="EMBL" id="KAH9304366.1"/>
    </source>
</evidence>
<dbReference type="Gene3D" id="3.40.50.300">
    <property type="entry name" value="P-loop containing nucleotide triphosphate hydrolases"/>
    <property type="match status" value="2"/>
</dbReference>
<proteinExistence type="predicted"/>
<evidence type="ECO:0000256" key="1">
    <source>
        <dbReference type="ARBA" id="ARBA00047984"/>
    </source>
</evidence>
<feature type="transmembrane region" description="Helical" evidence="2">
    <location>
        <begin position="6"/>
        <end position="30"/>
    </location>
</feature>
<dbReference type="AlphaFoldDB" id="A0AA38CQS0"/>
<gene>
    <name evidence="4" type="ORF">KI387_008770</name>
</gene>
<organism evidence="4 5">
    <name type="scientific">Taxus chinensis</name>
    <name type="common">Chinese yew</name>
    <name type="synonym">Taxus wallichiana var. chinensis</name>
    <dbReference type="NCBI Taxonomy" id="29808"/>
    <lineage>
        <taxon>Eukaryota</taxon>
        <taxon>Viridiplantae</taxon>
        <taxon>Streptophyta</taxon>
        <taxon>Embryophyta</taxon>
        <taxon>Tracheophyta</taxon>
        <taxon>Spermatophyta</taxon>
        <taxon>Pinopsida</taxon>
        <taxon>Pinidae</taxon>
        <taxon>Conifers II</taxon>
        <taxon>Cupressales</taxon>
        <taxon>Taxaceae</taxon>
        <taxon>Taxus</taxon>
    </lineage>
</organism>
<sequence>MESQVFGNFSVVVPLLAMAAQAVFTTIFLLAGPGREGSDSCQRALMILKQVDSKIMAEADKKSVELNKHEDEDEVQFIMASVLEGDKDEDDHDDNTKLKTMSLQQERKMLPIDALREELIQVINDHQIVVVVGETGSGKTTQIPQYLYEAGYTKLGKIGCTQPHGVATMSVASRVAQEMGVKLGHDVGYSVEFEDCTYHKTVLTYMTDAVNAHAVYVTIMAEADKKSVELNKHEDEDEVQFIMASVLEGDKDEDDHDDNTKLKTMSLQQERKMLPIDALREELIQVINDHQIVVVVGETGSGKTTQIPQYLYEAGYTKLGKIGCTQPHGVATMSVASRVAQEMGVKLGHDVGYSVEFEDCTYHKTVLTYMTDAVCLREFMEEPDLASYSCNVCTEILTLSPNLMKEKVVYHHGRCLPEPGAWCNQYVSCPSFKSWG</sequence>
<protein>
    <recommendedName>
        <fullName evidence="3">Helicase ATP-binding domain-containing protein</fullName>
    </recommendedName>
</protein>
<comment type="caution">
    <text evidence="4">The sequence shown here is derived from an EMBL/GenBank/DDBJ whole genome shotgun (WGS) entry which is preliminary data.</text>
</comment>
<evidence type="ECO:0000259" key="3">
    <source>
        <dbReference type="SMART" id="SM00487"/>
    </source>
</evidence>
<dbReference type="InterPro" id="IPR014001">
    <property type="entry name" value="Helicase_ATP-bd"/>
</dbReference>
<feature type="non-terminal residue" evidence="4">
    <location>
        <position position="1"/>
    </location>
</feature>
<dbReference type="InterPro" id="IPR027417">
    <property type="entry name" value="P-loop_NTPase"/>
</dbReference>
<keyword evidence="5" id="KW-1185">Reference proteome</keyword>
<feature type="domain" description="Helicase ATP-binding" evidence="3">
    <location>
        <begin position="108"/>
        <end position="310"/>
    </location>
</feature>